<evidence type="ECO:0000259" key="1">
    <source>
        <dbReference type="Pfam" id="PF14451"/>
    </source>
</evidence>
<keyword evidence="3" id="KW-1185">Reference proteome</keyword>
<sequence>MSECPDTTMYNLNPAVSFSSSAMPSEPVYLRFYDGLNDFLAFQHRFTTLNWQLMDKLRIKELIAEIGIPFDAIGLILVDGDSVDLDHILKGGERVSVCPVFEDVDIGSLFAE</sequence>
<reference evidence="2 3" key="1">
    <citation type="submission" date="2018-11" db="EMBL/GenBank/DDBJ databases">
        <title>The draft genome sequence of Amphritea balenae JAMM 1525T.</title>
        <authorList>
            <person name="Fang Z."/>
            <person name="Zhang Y."/>
            <person name="Han X."/>
        </authorList>
    </citation>
    <scope>NUCLEOTIDE SEQUENCE [LARGE SCALE GENOMIC DNA]</scope>
    <source>
        <strain evidence="2 3">JAMM 1525</strain>
    </source>
</reference>
<dbReference type="InterPro" id="IPR027798">
    <property type="entry name" value="Ub_Mut7C"/>
</dbReference>
<gene>
    <name evidence="2" type="ORF">EHS89_02535</name>
</gene>
<feature type="domain" description="Ubiquitin Mut7-C" evidence="1">
    <location>
        <begin position="28"/>
        <end position="104"/>
    </location>
</feature>
<dbReference type="Proteomes" id="UP000267535">
    <property type="component" value="Unassembled WGS sequence"/>
</dbReference>
<proteinExistence type="predicted"/>
<comment type="caution">
    <text evidence="2">The sequence shown here is derived from an EMBL/GenBank/DDBJ whole genome shotgun (WGS) entry which is preliminary data.</text>
</comment>
<name>A0A3P1SW72_9GAMM</name>
<dbReference type="RefSeq" id="WP_124924530.1">
    <property type="nucleotide sequence ID" value="NZ_RQXV01000001.1"/>
</dbReference>
<dbReference type="Pfam" id="PF14451">
    <property type="entry name" value="Ub-Mut7C"/>
    <property type="match status" value="1"/>
</dbReference>
<dbReference type="EMBL" id="RQXV01000001">
    <property type="protein sequence ID" value="RRD01457.1"/>
    <property type="molecule type" value="Genomic_DNA"/>
</dbReference>
<dbReference type="OrthoDB" id="9797655at2"/>
<dbReference type="AlphaFoldDB" id="A0A3P1SW72"/>
<dbReference type="SUPFAM" id="SSF54285">
    <property type="entry name" value="MoaD/ThiS"/>
    <property type="match status" value="1"/>
</dbReference>
<organism evidence="2 3">
    <name type="scientific">Amphritea balenae</name>
    <dbReference type="NCBI Taxonomy" id="452629"/>
    <lineage>
        <taxon>Bacteria</taxon>
        <taxon>Pseudomonadati</taxon>
        <taxon>Pseudomonadota</taxon>
        <taxon>Gammaproteobacteria</taxon>
        <taxon>Oceanospirillales</taxon>
        <taxon>Oceanospirillaceae</taxon>
        <taxon>Amphritea</taxon>
    </lineage>
</organism>
<evidence type="ECO:0000313" key="3">
    <source>
        <dbReference type="Proteomes" id="UP000267535"/>
    </source>
</evidence>
<accession>A0A3P1SW72</accession>
<protein>
    <recommendedName>
        <fullName evidence="1">Ubiquitin Mut7-C domain-containing protein</fullName>
    </recommendedName>
</protein>
<dbReference type="InterPro" id="IPR016155">
    <property type="entry name" value="Mopterin_synth/thiamin_S_b"/>
</dbReference>
<evidence type="ECO:0000313" key="2">
    <source>
        <dbReference type="EMBL" id="RRD01457.1"/>
    </source>
</evidence>